<dbReference type="PROSITE" id="PS51781">
    <property type="entry name" value="SH3B"/>
    <property type="match status" value="1"/>
</dbReference>
<name>A0A1Q8QA09_9BACI</name>
<sequence>MKRKVFYSLLALLVIFPLFNVTSPAQAAGFTDVPARALEEVTFLSDGNIAKGSSAAIFNSNRTITRAEAAIFLGRALQLNGTPRKTVFRDVDRSSSVAGYIQSGVDHNIILGYLSGVSAGNFYPNKAITRGEMAIMIANAFKYSYGGTASGAAKALMDRGVADGMGNGSFGSGNLIKRADFAVFLARAINPEFRTKDSVSFTKSLWSNAPNLNIRSGPSTAYPSIGKLSENQQVSGAHSVGKWTYVKSGATVGFVSTAYLRTTAAKPAATPPVTESADSRLSGQTIIIDPGHGGSDPGAISFGLREKDVVLTTGLKVNNLLKQTPFNVKMTRSTDTFVSLSARPAFAVRNGGDVFVSIHANAASASATGTETFYYSAATNPYTADSRLLATKIQNRMIAAWNLRNRGVKTGNFAVLRENNMPAALAELGFITNKSDNDKLKSDYWLTSASKAIYYGILDYYKAKGYDVDSLYNVPK</sequence>
<dbReference type="PANTHER" id="PTHR30404:SF0">
    <property type="entry name" value="N-ACETYLMURAMOYL-L-ALANINE AMIDASE AMIC"/>
    <property type="match status" value="1"/>
</dbReference>
<organism evidence="7 8">
    <name type="scientific">Domibacillus antri</name>
    <dbReference type="NCBI Taxonomy" id="1714264"/>
    <lineage>
        <taxon>Bacteria</taxon>
        <taxon>Bacillati</taxon>
        <taxon>Bacillota</taxon>
        <taxon>Bacilli</taxon>
        <taxon>Bacillales</taxon>
        <taxon>Bacillaceae</taxon>
        <taxon>Domibacillus</taxon>
    </lineage>
</organism>
<feature type="domain" description="SLH" evidence="5">
    <location>
        <begin position="24"/>
        <end position="83"/>
    </location>
</feature>
<feature type="chain" id="PRO_5011960357" evidence="4">
    <location>
        <begin position="28"/>
        <end position="476"/>
    </location>
</feature>
<gene>
    <name evidence="7" type="ORF">BTO30_01640</name>
</gene>
<dbReference type="GO" id="GO:0009253">
    <property type="term" value="P:peptidoglycan catabolic process"/>
    <property type="evidence" value="ECO:0007669"/>
    <property type="project" value="InterPro"/>
</dbReference>
<accession>A0A1Q8QA09</accession>
<dbReference type="Pfam" id="PF00395">
    <property type="entry name" value="SLH"/>
    <property type="match status" value="1"/>
</dbReference>
<dbReference type="GO" id="GO:0071555">
    <property type="term" value="P:cell wall organization"/>
    <property type="evidence" value="ECO:0007669"/>
    <property type="project" value="UniProtKB-KW"/>
</dbReference>
<dbReference type="InterPro" id="IPR001119">
    <property type="entry name" value="SLH_dom"/>
</dbReference>
<dbReference type="PROSITE" id="PS51272">
    <property type="entry name" value="SLH"/>
    <property type="match status" value="2"/>
</dbReference>
<dbReference type="InterPro" id="IPR050695">
    <property type="entry name" value="N-acetylmuramoyl_amidase_3"/>
</dbReference>
<evidence type="ECO:0000313" key="7">
    <source>
        <dbReference type="EMBL" id="OLN24141.1"/>
    </source>
</evidence>
<comment type="caution">
    <text evidence="7">The sequence shown here is derived from an EMBL/GenBank/DDBJ whole genome shotgun (WGS) entry which is preliminary data.</text>
</comment>
<evidence type="ECO:0000259" key="5">
    <source>
        <dbReference type="PROSITE" id="PS51272"/>
    </source>
</evidence>
<dbReference type="GO" id="GO:0030288">
    <property type="term" value="C:outer membrane-bounded periplasmic space"/>
    <property type="evidence" value="ECO:0007669"/>
    <property type="project" value="TreeGrafter"/>
</dbReference>
<feature type="signal peptide" evidence="4">
    <location>
        <begin position="1"/>
        <end position="27"/>
    </location>
</feature>
<evidence type="ECO:0000256" key="1">
    <source>
        <dbReference type="ARBA" id="ARBA00022729"/>
    </source>
</evidence>
<dbReference type="Pfam" id="PF08239">
    <property type="entry name" value="SH3_3"/>
    <property type="match status" value="1"/>
</dbReference>
<dbReference type="GO" id="GO:0008745">
    <property type="term" value="F:N-acetylmuramoyl-L-alanine amidase activity"/>
    <property type="evidence" value="ECO:0007669"/>
    <property type="project" value="InterPro"/>
</dbReference>
<dbReference type="Gene3D" id="2.30.30.40">
    <property type="entry name" value="SH3 Domains"/>
    <property type="match status" value="1"/>
</dbReference>
<keyword evidence="3" id="KW-0961">Cell wall biogenesis/degradation</keyword>
<keyword evidence="1 4" id="KW-0732">Signal</keyword>
<dbReference type="Gene3D" id="3.40.630.40">
    <property type="entry name" value="Zn-dependent exopeptidases"/>
    <property type="match status" value="1"/>
</dbReference>
<keyword evidence="8" id="KW-1185">Reference proteome</keyword>
<dbReference type="RefSeq" id="WP_075396961.1">
    <property type="nucleotide sequence ID" value="NZ_MSDU01000003.1"/>
</dbReference>
<evidence type="ECO:0000313" key="8">
    <source>
        <dbReference type="Proteomes" id="UP000185568"/>
    </source>
</evidence>
<dbReference type="SUPFAM" id="SSF53187">
    <property type="entry name" value="Zn-dependent exopeptidases"/>
    <property type="match status" value="1"/>
</dbReference>
<evidence type="ECO:0000256" key="2">
    <source>
        <dbReference type="ARBA" id="ARBA00022801"/>
    </source>
</evidence>
<dbReference type="STRING" id="1714264.BTO30_01640"/>
<dbReference type="Pfam" id="PF01520">
    <property type="entry name" value="Amidase_3"/>
    <property type="match status" value="1"/>
</dbReference>
<feature type="domain" description="SLH" evidence="5">
    <location>
        <begin position="84"/>
        <end position="151"/>
    </location>
</feature>
<protein>
    <submittedName>
        <fullName evidence="7">Cell wall hydrolase</fullName>
    </submittedName>
</protein>
<dbReference type="InterPro" id="IPR002508">
    <property type="entry name" value="MurNAc-LAA_cat"/>
</dbReference>
<dbReference type="SMART" id="SM00287">
    <property type="entry name" value="SH3b"/>
    <property type="match status" value="1"/>
</dbReference>
<dbReference type="OrthoDB" id="9806267at2"/>
<keyword evidence="2 7" id="KW-0378">Hydrolase</keyword>
<dbReference type="InterPro" id="IPR003646">
    <property type="entry name" value="SH3-like_bac-type"/>
</dbReference>
<dbReference type="AlphaFoldDB" id="A0A1Q8QA09"/>
<dbReference type="SMART" id="SM00646">
    <property type="entry name" value="Ami_3"/>
    <property type="match status" value="1"/>
</dbReference>
<evidence type="ECO:0000259" key="6">
    <source>
        <dbReference type="PROSITE" id="PS51781"/>
    </source>
</evidence>
<evidence type="ECO:0000256" key="4">
    <source>
        <dbReference type="SAM" id="SignalP"/>
    </source>
</evidence>
<feature type="domain" description="SH3b" evidence="6">
    <location>
        <begin position="202"/>
        <end position="264"/>
    </location>
</feature>
<dbReference type="PANTHER" id="PTHR30404">
    <property type="entry name" value="N-ACETYLMURAMOYL-L-ALANINE AMIDASE"/>
    <property type="match status" value="1"/>
</dbReference>
<dbReference type="EMBL" id="MSDU01000003">
    <property type="protein sequence ID" value="OLN24141.1"/>
    <property type="molecule type" value="Genomic_DNA"/>
</dbReference>
<dbReference type="CDD" id="cd02696">
    <property type="entry name" value="MurNAc-LAA"/>
    <property type="match status" value="1"/>
</dbReference>
<proteinExistence type="predicted"/>
<evidence type="ECO:0000256" key="3">
    <source>
        <dbReference type="ARBA" id="ARBA00023316"/>
    </source>
</evidence>
<reference evidence="7 8" key="1">
    <citation type="submission" date="2016-12" db="EMBL/GenBank/DDBJ databases">
        <title>Domibacillus antri genome sequencing.</title>
        <authorList>
            <person name="Verma A."/>
            <person name="Krishnamurthi S."/>
        </authorList>
    </citation>
    <scope>NUCLEOTIDE SEQUENCE [LARGE SCALE GENOMIC DNA]</scope>
    <source>
        <strain evidence="7 8">XD80</strain>
    </source>
</reference>
<dbReference type="Proteomes" id="UP000185568">
    <property type="component" value="Unassembled WGS sequence"/>
</dbReference>